<evidence type="ECO:0000313" key="3">
    <source>
        <dbReference type="Proteomes" id="UP000825434"/>
    </source>
</evidence>
<proteinExistence type="predicted"/>
<keyword evidence="3" id="KW-1185">Reference proteome</keyword>
<evidence type="ECO:0000313" key="2">
    <source>
        <dbReference type="EMBL" id="QWU87464.1"/>
    </source>
</evidence>
<accession>A0ABX8I2X9</accession>
<sequence>MSQPPFPNEYAKRLVGASDGKACIVCFKPTSVVLLAANKADFFYVCGSHLKDASFASPVHPEKYNELLEKRKTQEKALVQAREKVELNKPYAWDKLVSWGKKDSKKDDKDKDEPSKETYDSMVEKLEQAKKDLAETNDAIAAFDFKTFKLDKDMYKGRVNNHIQAKVRAARQKEMQNPSFFPTAPSGAPQKP</sequence>
<name>A0ABX8I2X9_9ASCO</name>
<feature type="region of interest" description="Disordered" evidence="1">
    <location>
        <begin position="100"/>
        <end position="119"/>
    </location>
</feature>
<evidence type="ECO:0000256" key="1">
    <source>
        <dbReference type="SAM" id="MobiDB-lite"/>
    </source>
</evidence>
<evidence type="ECO:0008006" key="4">
    <source>
        <dbReference type="Google" id="ProtNLM"/>
    </source>
</evidence>
<dbReference type="InterPro" id="IPR013640">
    <property type="entry name" value="Vfa1"/>
</dbReference>
<organism evidence="2 3">
    <name type="scientific">Candidozyma haemuli</name>
    <dbReference type="NCBI Taxonomy" id="45357"/>
    <lineage>
        <taxon>Eukaryota</taxon>
        <taxon>Fungi</taxon>
        <taxon>Dikarya</taxon>
        <taxon>Ascomycota</taxon>
        <taxon>Saccharomycotina</taxon>
        <taxon>Pichiomycetes</taxon>
        <taxon>Metschnikowiaceae</taxon>
        <taxon>Candidozyma</taxon>
    </lineage>
</organism>
<dbReference type="PANTHER" id="PTHR28218">
    <property type="entry name" value="VPS4-ASSOCIATED PROTEIN 1"/>
    <property type="match status" value="1"/>
</dbReference>
<dbReference type="Pfam" id="PF08432">
    <property type="entry name" value="Vfa1"/>
    <property type="match status" value="1"/>
</dbReference>
<protein>
    <recommendedName>
        <fullName evidence="4">DUF1742-domain-containing protein</fullName>
    </recommendedName>
</protein>
<gene>
    <name evidence="2" type="ORF">CA3LBN_001729</name>
</gene>
<dbReference type="PANTHER" id="PTHR28218:SF1">
    <property type="entry name" value="VPS4-ASSOCIATED PROTEIN 1"/>
    <property type="match status" value="1"/>
</dbReference>
<reference evidence="2 3" key="1">
    <citation type="submission" date="2021-06" db="EMBL/GenBank/DDBJ databases">
        <title>Candida outbreak in Lebanon.</title>
        <authorList>
            <person name="Finianos M."/>
        </authorList>
    </citation>
    <scope>NUCLEOTIDE SEQUENCE [LARGE SCALE GENOMIC DNA]</scope>
    <source>
        <strain evidence="2">CA3LBN</strain>
    </source>
</reference>
<dbReference type="Proteomes" id="UP000825434">
    <property type="component" value="Chromosome 2"/>
</dbReference>
<dbReference type="EMBL" id="CP076662">
    <property type="protein sequence ID" value="QWU87464.1"/>
    <property type="molecule type" value="Genomic_DNA"/>
</dbReference>
<feature type="region of interest" description="Disordered" evidence="1">
    <location>
        <begin position="167"/>
        <end position="192"/>
    </location>
</feature>